<dbReference type="FunFam" id="3.40.50.880:FF:000024">
    <property type="entry name" value="Folate gamma-glutamyl hydrolase"/>
    <property type="match status" value="1"/>
</dbReference>
<evidence type="ECO:0000256" key="4">
    <source>
        <dbReference type="ARBA" id="ARBA00022729"/>
    </source>
</evidence>
<dbReference type="PANTHER" id="PTHR11315:SF0">
    <property type="entry name" value="FOLATE GAMMA-GLUTAMYL HYDROLASE"/>
    <property type="match status" value="1"/>
</dbReference>
<comment type="similarity">
    <text evidence="2">Belongs to the peptidase C26 family.</text>
</comment>
<dbReference type="GO" id="GO:0046900">
    <property type="term" value="P:tetrahydrofolylpolyglutamate metabolic process"/>
    <property type="evidence" value="ECO:0007669"/>
    <property type="project" value="TreeGrafter"/>
</dbReference>
<reference evidence="9" key="1">
    <citation type="submission" date="2021-03" db="EMBL/GenBank/DDBJ databases">
        <title>Chromosome level genome of the anhydrobiotic midge Polypedilum vanderplanki.</title>
        <authorList>
            <person name="Yoshida Y."/>
            <person name="Kikawada T."/>
            <person name="Gusev O."/>
        </authorList>
    </citation>
    <scope>NUCLEOTIDE SEQUENCE</scope>
    <source>
        <strain evidence="9">NIAS01</strain>
        <tissue evidence="9">Whole body or cell culture</tissue>
    </source>
</reference>
<gene>
    <name evidence="9" type="ORF">PVAND_007664</name>
</gene>
<feature type="chain" id="PRO_5039950377" description="folate gamma-glutamyl hydrolase" evidence="8">
    <location>
        <begin position="26"/>
        <end position="353"/>
    </location>
</feature>
<evidence type="ECO:0000256" key="2">
    <source>
        <dbReference type="ARBA" id="ARBA00011083"/>
    </source>
</evidence>
<feature type="signal peptide" evidence="8">
    <location>
        <begin position="1"/>
        <end position="25"/>
    </location>
</feature>
<evidence type="ECO:0000313" key="9">
    <source>
        <dbReference type="EMBL" id="KAG5677951.1"/>
    </source>
</evidence>
<organism evidence="9 10">
    <name type="scientific">Polypedilum vanderplanki</name>
    <name type="common">Sleeping chironomid midge</name>
    <dbReference type="NCBI Taxonomy" id="319348"/>
    <lineage>
        <taxon>Eukaryota</taxon>
        <taxon>Metazoa</taxon>
        <taxon>Ecdysozoa</taxon>
        <taxon>Arthropoda</taxon>
        <taxon>Hexapoda</taxon>
        <taxon>Insecta</taxon>
        <taxon>Pterygota</taxon>
        <taxon>Neoptera</taxon>
        <taxon>Endopterygota</taxon>
        <taxon>Diptera</taxon>
        <taxon>Nematocera</taxon>
        <taxon>Chironomoidea</taxon>
        <taxon>Chironomidae</taxon>
        <taxon>Chironominae</taxon>
        <taxon>Polypedilum</taxon>
        <taxon>Polypedilum</taxon>
    </lineage>
</organism>
<dbReference type="AlphaFoldDB" id="A0A9J6C7N0"/>
<dbReference type="InterPro" id="IPR015527">
    <property type="entry name" value="Pept_C26_g-glut_hydrolase"/>
</dbReference>
<dbReference type="InterPro" id="IPR011697">
    <property type="entry name" value="Peptidase_C26"/>
</dbReference>
<dbReference type="GO" id="GO:0005576">
    <property type="term" value="C:extracellular region"/>
    <property type="evidence" value="ECO:0007669"/>
    <property type="project" value="UniProtKB-SubCell"/>
</dbReference>
<evidence type="ECO:0000313" key="10">
    <source>
        <dbReference type="Proteomes" id="UP001107558"/>
    </source>
</evidence>
<dbReference type="EMBL" id="JADBJN010000002">
    <property type="protein sequence ID" value="KAG5677951.1"/>
    <property type="molecule type" value="Genomic_DNA"/>
</dbReference>
<dbReference type="PANTHER" id="PTHR11315">
    <property type="entry name" value="PROTEASE FAMILY C26 GAMMA-GLUTAMYL HYDROLASE"/>
    <property type="match status" value="1"/>
</dbReference>
<dbReference type="PROSITE" id="PS51275">
    <property type="entry name" value="PEPTIDASE_C26_GGH"/>
    <property type="match status" value="1"/>
</dbReference>
<comment type="subcellular location">
    <subcellularLocation>
        <location evidence="1">Secreted</location>
        <location evidence="1">Extracellular space</location>
    </subcellularLocation>
</comment>
<dbReference type="GO" id="GO:0005773">
    <property type="term" value="C:vacuole"/>
    <property type="evidence" value="ECO:0007669"/>
    <property type="project" value="TreeGrafter"/>
</dbReference>
<feature type="active site" description="Proton donor" evidence="6">
    <location>
        <position position="259"/>
    </location>
</feature>
<keyword evidence="4 8" id="KW-0732">Signal</keyword>
<keyword evidence="5 7" id="KW-0378">Hydrolase</keyword>
<proteinExistence type="inferred from homology"/>
<dbReference type="Proteomes" id="UP001107558">
    <property type="component" value="Chromosome 2"/>
</dbReference>
<comment type="catalytic activity">
    <reaction evidence="7">
        <text>(6S)-5,6,7,8-tetrahydrofolyl-(gamma-L-Glu)(n) + (n-1) H2O = (6S)-5,6,7,8-tetrahydrofolate + (n-1) L-glutamate</text>
        <dbReference type="Rhea" id="RHEA:56784"/>
        <dbReference type="Rhea" id="RHEA-COMP:14738"/>
        <dbReference type="ChEBI" id="CHEBI:15377"/>
        <dbReference type="ChEBI" id="CHEBI:29985"/>
        <dbReference type="ChEBI" id="CHEBI:57453"/>
        <dbReference type="ChEBI" id="CHEBI:141005"/>
        <dbReference type="EC" id="3.4.19.9"/>
    </reaction>
</comment>
<evidence type="ECO:0000256" key="5">
    <source>
        <dbReference type="ARBA" id="ARBA00022801"/>
    </source>
</evidence>
<accession>A0A9J6C7N0</accession>
<keyword evidence="3" id="KW-0964">Secreted</keyword>
<evidence type="ECO:0000256" key="7">
    <source>
        <dbReference type="PROSITE-ProRule" id="PRU00607"/>
    </source>
</evidence>
<evidence type="ECO:0000256" key="8">
    <source>
        <dbReference type="SAM" id="SignalP"/>
    </source>
</evidence>
<keyword evidence="10" id="KW-1185">Reference proteome</keyword>
<dbReference type="SUPFAM" id="SSF52317">
    <property type="entry name" value="Class I glutamine amidotransferase-like"/>
    <property type="match status" value="1"/>
</dbReference>
<dbReference type="OrthoDB" id="64220at2759"/>
<dbReference type="Pfam" id="PF07722">
    <property type="entry name" value="Peptidase_C26"/>
    <property type="match status" value="1"/>
</dbReference>
<name>A0A9J6C7N0_POLVA</name>
<evidence type="ECO:0000256" key="3">
    <source>
        <dbReference type="ARBA" id="ARBA00022525"/>
    </source>
</evidence>
<dbReference type="PROSITE" id="PS51273">
    <property type="entry name" value="GATASE_TYPE_1"/>
    <property type="match status" value="1"/>
</dbReference>
<sequence length="353" mass="40823">MSFKLNLSLLIVLFCTHNCIYLINGRSIISTDSIFKTPQINNNPIIGILAEELLYSLEDKYPDQYHSYIASSYVKFVEGGGARVVPVWIGKPREYYEDIMSKLNGILFPGGSLWFNQTNGYSEAGMHIYEIAEKMNDEGDYFPIWGTCLGFELLTYLSAKGEEHRVDCSSNSQSLPLIFKDGFHESRMFKNAPSHVIEILRTEPVTSNFHQFCVTEKNLTDFHIDKEWHVISVNDDWNGLEFISTIENYRYPFYGIQFHPEKNLYEWVRNKNISHTTNAVIASQYFAEFFVSEARKNDHHFADAKTEDLYVIYNYPETFTGAKGSSFEQCYMFPEDVDYVKTNNAHVQDDTNV</sequence>
<dbReference type="GO" id="GO:0034722">
    <property type="term" value="F:gamma-glutamyl-peptidase activity"/>
    <property type="evidence" value="ECO:0007669"/>
    <property type="project" value="UniProtKB-UniRule"/>
</dbReference>
<evidence type="ECO:0000256" key="6">
    <source>
        <dbReference type="PIRSR" id="PIRSR615527-1"/>
    </source>
</evidence>
<dbReference type="EC" id="3.4.19.9" evidence="7"/>
<feature type="active site" description="Nucleophile" evidence="6 7">
    <location>
        <position position="148"/>
    </location>
</feature>
<comment type="caution">
    <text evidence="9">The sequence shown here is derived from an EMBL/GenBank/DDBJ whole genome shotgun (WGS) entry which is preliminary data.</text>
</comment>
<dbReference type="Gene3D" id="3.40.50.880">
    <property type="match status" value="1"/>
</dbReference>
<evidence type="ECO:0000256" key="1">
    <source>
        <dbReference type="ARBA" id="ARBA00004239"/>
    </source>
</evidence>
<protein>
    <recommendedName>
        <fullName evidence="7">folate gamma-glutamyl hydrolase</fullName>
        <ecNumber evidence="7">3.4.19.9</ecNumber>
    </recommendedName>
</protein>
<dbReference type="InterPro" id="IPR029062">
    <property type="entry name" value="Class_I_gatase-like"/>
</dbReference>
<feature type="active site" evidence="7">
    <location>
        <position position="259"/>
    </location>
</feature>